<comment type="caution">
    <text evidence="1">The sequence shown here is derived from an EMBL/GenBank/DDBJ whole genome shotgun (WGS) entry which is preliminary data.</text>
</comment>
<dbReference type="Pfam" id="PF14217">
    <property type="entry name" value="DUF4327"/>
    <property type="match status" value="1"/>
</dbReference>
<dbReference type="Proteomes" id="UP001525961">
    <property type="component" value="Unassembled WGS sequence"/>
</dbReference>
<organism evidence="1 2">
    <name type="scientific">Laspinema olomoucense D3b</name>
    <dbReference type="NCBI Taxonomy" id="2953688"/>
    <lineage>
        <taxon>Bacteria</taxon>
        <taxon>Bacillati</taxon>
        <taxon>Cyanobacteriota</taxon>
        <taxon>Cyanophyceae</taxon>
        <taxon>Oscillatoriophycideae</taxon>
        <taxon>Oscillatoriales</taxon>
        <taxon>Laspinemataceae</taxon>
        <taxon>Laspinema</taxon>
        <taxon>Laspinema olomoucense</taxon>
    </lineage>
</organism>
<evidence type="ECO:0000313" key="2">
    <source>
        <dbReference type="Proteomes" id="UP001525961"/>
    </source>
</evidence>
<evidence type="ECO:0000313" key="1">
    <source>
        <dbReference type="EMBL" id="MCT7976192.1"/>
    </source>
</evidence>
<accession>A0ABT2N0I6</accession>
<reference evidence="1 2" key="1">
    <citation type="journal article" date="2022" name="Front. Microbiol.">
        <title>High genomic differentiation and limited gene flow indicate recent cryptic speciation within the genus Laspinema (cyanobacteria).</title>
        <authorList>
            <person name="Stanojkovic A."/>
            <person name="Skoupy S."/>
            <person name="Skaloud P."/>
            <person name="Dvorak P."/>
        </authorList>
    </citation>
    <scope>NUCLEOTIDE SEQUENCE [LARGE SCALE GENOMIC DNA]</scope>
    <source>
        <strain evidence="1 2">D3b</strain>
    </source>
</reference>
<sequence>MVQATISYSIGFIKQEARQLVKKGILSRQQPIYTLCKYIPAREWGNIERELEQNDFLLRDRICDLLGREDWFDESC</sequence>
<protein>
    <submittedName>
        <fullName evidence="1">DUF4327 family protein</fullName>
    </submittedName>
</protein>
<dbReference type="InterPro" id="IPR025477">
    <property type="entry name" value="DUF4327"/>
</dbReference>
<name>A0ABT2N0I6_9CYAN</name>
<keyword evidence="2" id="KW-1185">Reference proteome</keyword>
<dbReference type="EMBL" id="JAMXFA010000001">
    <property type="protein sequence ID" value="MCT7976192.1"/>
    <property type="molecule type" value="Genomic_DNA"/>
</dbReference>
<gene>
    <name evidence="1" type="ORF">NG792_00460</name>
</gene>
<proteinExistence type="predicted"/>
<dbReference type="RefSeq" id="WP_261199869.1">
    <property type="nucleotide sequence ID" value="NZ_JAMXFA010000001.1"/>
</dbReference>